<dbReference type="CDD" id="cd06170">
    <property type="entry name" value="LuxR_C_like"/>
    <property type="match status" value="1"/>
</dbReference>
<dbReference type="PANTHER" id="PTHR45566">
    <property type="entry name" value="HTH-TYPE TRANSCRIPTIONAL REGULATOR YHJB-RELATED"/>
    <property type="match status" value="1"/>
</dbReference>
<organism evidence="6 7">
    <name type="scientific">Gemmobacter megaterium</name>
    <dbReference type="NCBI Taxonomy" id="1086013"/>
    <lineage>
        <taxon>Bacteria</taxon>
        <taxon>Pseudomonadati</taxon>
        <taxon>Pseudomonadota</taxon>
        <taxon>Alphaproteobacteria</taxon>
        <taxon>Rhodobacterales</taxon>
        <taxon>Paracoccaceae</taxon>
        <taxon>Gemmobacter</taxon>
    </lineage>
</organism>
<dbReference type="InterPro" id="IPR036388">
    <property type="entry name" value="WH-like_DNA-bd_sf"/>
</dbReference>
<evidence type="ECO:0000313" key="6">
    <source>
        <dbReference type="EMBL" id="SIT07220.1"/>
    </source>
</evidence>
<dbReference type="AlphaFoldDB" id="A0A1N7P9K1"/>
<dbReference type="SMART" id="SM00421">
    <property type="entry name" value="HTH_LUXR"/>
    <property type="match status" value="1"/>
</dbReference>
<dbReference type="InterPro" id="IPR058245">
    <property type="entry name" value="NreC/VraR/RcsB-like_REC"/>
</dbReference>
<dbReference type="InterPro" id="IPR000792">
    <property type="entry name" value="Tscrpt_reg_LuxR_C"/>
</dbReference>
<proteinExistence type="predicted"/>
<dbReference type="Pfam" id="PF00196">
    <property type="entry name" value="GerE"/>
    <property type="match status" value="1"/>
</dbReference>
<dbReference type="Gene3D" id="3.40.50.2300">
    <property type="match status" value="1"/>
</dbReference>
<evidence type="ECO:0000313" key="7">
    <source>
        <dbReference type="Proteomes" id="UP000186141"/>
    </source>
</evidence>
<dbReference type="SMART" id="SM00448">
    <property type="entry name" value="REC"/>
    <property type="match status" value="1"/>
</dbReference>
<evidence type="ECO:0000259" key="5">
    <source>
        <dbReference type="PROSITE" id="PS50110"/>
    </source>
</evidence>
<dbReference type="Gene3D" id="1.10.10.10">
    <property type="entry name" value="Winged helix-like DNA-binding domain superfamily/Winged helix DNA-binding domain"/>
    <property type="match status" value="1"/>
</dbReference>
<keyword evidence="1 3" id="KW-0597">Phosphoprotein</keyword>
<evidence type="ECO:0000256" key="3">
    <source>
        <dbReference type="PROSITE-ProRule" id="PRU00169"/>
    </source>
</evidence>
<evidence type="ECO:0000259" key="4">
    <source>
        <dbReference type="PROSITE" id="PS50043"/>
    </source>
</evidence>
<reference evidence="6 7" key="1">
    <citation type="submission" date="2017-01" db="EMBL/GenBank/DDBJ databases">
        <authorList>
            <person name="Mah S.A."/>
            <person name="Swanson W.J."/>
            <person name="Moy G.W."/>
            <person name="Vacquier V.D."/>
        </authorList>
    </citation>
    <scope>NUCLEOTIDE SEQUENCE [LARGE SCALE GENOMIC DNA]</scope>
    <source>
        <strain evidence="6 7">DSM 26375</strain>
    </source>
</reference>
<dbReference type="SUPFAM" id="SSF46894">
    <property type="entry name" value="C-terminal effector domain of the bipartite response regulators"/>
    <property type="match status" value="1"/>
</dbReference>
<dbReference type="CDD" id="cd17535">
    <property type="entry name" value="REC_NarL-like"/>
    <property type="match status" value="1"/>
</dbReference>
<dbReference type="PRINTS" id="PR00038">
    <property type="entry name" value="HTHLUXR"/>
</dbReference>
<dbReference type="PROSITE" id="PS50043">
    <property type="entry name" value="HTH_LUXR_2"/>
    <property type="match status" value="1"/>
</dbReference>
<sequence>MTRSGDCAMALDRYHAPEAFGGDHRMAMFSVLVADDHLLLRETLVHFLGREPDFQVATAGSLSETLERIATHGVFDVVLLDVVMPGMQGLAGVAKVVAANAGGAVVVMSGSVQRSFVEGAMQSGARGYVPKTLPARALAEAMRQVASGRKYLPVNLYSDVPVALPPRLAQLSPQEARVLRFLCQGLSNKEIARELDIGEVTVKTHMRAICTKLGARNRTQAALIGTEQLRI</sequence>
<accession>A0A1N7P9K1</accession>
<dbReference type="InterPro" id="IPR051015">
    <property type="entry name" value="EvgA-like"/>
</dbReference>
<dbReference type="GO" id="GO:0006355">
    <property type="term" value="P:regulation of DNA-templated transcription"/>
    <property type="evidence" value="ECO:0007669"/>
    <property type="project" value="InterPro"/>
</dbReference>
<dbReference type="GO" id="GO:0003677">
    <property type="term" value="F:DNA binding"/>
    <property type="evidence" value="ECO:0007669"/>
    <property type="project" value="UniProtKB-KW"/>
</dbReference>
<protein>
    <submittedName>
        <fullName evidence="6">Two component transcriptional regulator, LuxR family</fullName>
    </submittedName>
</protein>
<dbReference type="PANTHER" id="PTHR45566:SF2">
    <property type="entry name" value="NARL SUBFAMILY"/>
    <property type="match status" value="1"/>
</dbReference>
<dbReference type="EMBL" id="FTOT01000005">
    <property type="protein sequence ID" value="SIT07220.1"/>
    <property type="molecule type" value="Genomic_DNA"/>
</dbReference>
<feature type="domain" description="Response regulatory" evidence="5">
    <location>
        <begin position="30"/>
        <end position="146"/>
    </location>
</feature>
<dbReference type="PROSITE" id="PS50110">
    <property type="entry name" value="RESPONSE_REGULATORY"/>
    <property type="match status" value="1"/>
</dbReference>
<dbReference type="Proteomes" id="UP000186141">
    <property type="component" value="Unassembled WGS sequence"/>
</dbReference>
<dbReference type="PROSITE" id="PS00622">
    <property type="entry name" value="HTH_LUXR_1"/>
    <property type="match status" value="1"/>
</dbReference>
<keyword evidence="2" id="KW-0238">DNA-binding</keyword>
<dbReference type="GO" id="GO:0000160">
    <property type="term" value="P:phosphorelay signal transduction system"/>
    <property type="evidence" value="ECO:0007669"/>
    <property type="project" value="InterPro"/>
</dbReference>
<evidence type="ECO:0000256" key="2">
    <source>
        <dbReference type="ARBA" id="ARBA00023125"/>
    </source>
</evidence>
<keyword evidence="7" id="KW-1185">Reference proteome</keyword>
<dbReference type="InterPro" id="IPR016032">
    <property type="entry name" value="Sig_transdc_resp-reg_C-effctor"/>
</dbReference>
<dbReference type="InterPro" id="IPR011006">
    <property type="entry name" value="CheY-like_superfamily"/>
</dbReference>
<evidence type="ECO:0000256" key="1">
    <source>
        <dbReference type="ARBA" id="ARBA00022553"/>
    </source>
</evidence>
<name>A0A1N7P9K1_9RHOB</name>
<dbReference type="STRING" id="1086013.SAMN05421774_10573"/>
<dbReference type="InterPro" id="IPR001789">
    <property type="entry name" value="Sig_transdc_resp-reg_receiver"/>
</dbReference>
<feature type="modified residue" description="4-aspartylphosphate" evidence="3">
    <location>
        <position position="81"/>
    </location>
</feature>
<feature type="domain" description="HTH luxR-type" evidence="4">
    <location>
        <begin position="164"/>
        <end position="229"/>
    </location>
</feature>
<gene>
    <name evidence="6" type="ORF">SAMN05421774_10573</name>
</gene>
<dbReference type="Pfam" id="PF00072">
    <property type="entry name" value="Response_reg"/>
    <property type="match status" value="1"/>
</dbReference>
<dbReference type="SUPFAM" id="SSF52172">
    <property type="entry name" value="CheY-like"/>
    <property type="match status" value="1"/>
</dbReference>